<evidence type="ECO:0000256" key="1">
    <source>
        <dbReference type="ARBA" id="ARBA00004442"/>
    </source>
</evidence>
<reference evidence="8 9" key="1">
    <citation type="submission" date="2019-07" db="EMBL/GenBank/DDBJ databases">
        <title>Caenimonas sedimenti sp. nov., isolated from activated sludge.</title>
        <authorList>
            <person name="Xu J."/>
        </authorList>
    </citation>
    <scope>NUCLEOTIDE SEQUENCE [LARGE SCALE GENOMIC DNA]</scope>
    <source>
        <strain evidence="8 9">HX-9-20</strain>
    </source>
</reference>
<dbReference type="Pfam" id="PF00593">
    <property type="entry name" value="TonB_dep_Rec_b-barrel"/>
    <property type="match status" value="1"/>
</dbReference>
<feature type="repeat" description="TPR" evidence="4">
    <location>
        <begin position="289"/>
        <end position="322"/>
    </location>
</feature>
<evidence type="ECO:0000313" key="8">
    <source>
        <dbReference type="EMBL" id="TWO66679.1"/>
    </source>
</evidence>
<dbReference type="OrthoDB" id="8818474at2"/>
<dbReference type="Gene3D" id="2.60.120.1440">
    <property type="match status" value="1"/>
</dbReference>
<evidence type="ECO:0000256" key="3">
    <source>
        <dbReference type="ARBA" id="ARBA00023237"/>
    </source>
</evidence>
<dbReference type="AlphaFoldDB" id="A0A562ZFL1"/>
<dbReference type="Gene3D" id="2.40.170.20">
    <property type="entry name" value="TonB-dependent receptor, beta-barrel domain"/>
    <property type="match status" value="2"/>
</dbReference>
<comment type="caution">
    <text evidence="8">The sequence shown here is derived from an EMBL/GenBank/DDBJ whole genome shotgun (WGS) entry which is preliminary data.</text>
</comment>
<dbReference type="InterPro" id="IPR000531">
    <property type="entry name" value="Beta-barrel_TonB"/>
</dbReference>
<comment type="subcellular location">
    <subcellularLocation>
        <location evidence="1">Cell outer membrane</location>
    </subcellularLocation>
</comment>
<feature type="chain" id="PRO_5022192261" evidence="5">
    <location>
        <begin position="30"/>
        <end position="1135"/>
    </location>
</feature>
<dbReference type="EMBL" id="VOBQ01000025">
    <property type="protein sequence ID" value="TWO66679.1"/>
    <property type="molecule type" value="Genomic_DNA"/>
</dbReference>
<dbReference type="PANTHER" id="PTHR38731:SF3">
    <property type="entry name" value="BLL6125 PROTEIN"/>
    <property type="match status" value="1"/>
</dbReference>
<organism evidence="8 9">
    <name type="scientific">Caenimonas sedimenti</name>
    <dbReference type="NCBI Taxonomy" id="2596921"/>
    <lineage>
        <taxon>Bacteria</taxon>
        <taxon>Pseudomonadati</taxon>
        <taxon>Pseudomonadota</taxon>
        <taxon>Betaproteobacteria</taxon>
        <taxon>Burkholderiales</taxon>
        <taxon>Comamonadaceae</taxon>
        <taxon>Caenimonas</taxon>
    </lineage>
</organism>
<keyword evidence="9" id="KW-1185">Reference proteome</keyword>
<keyword evidence="5" id="KW-0732">Signal</keyword>
<accession>A0A562ZFL1</accession>
<evidence type="ECO:0000256" key="2">
    <source>
        <dbReference type="ARBA" id="ARBA00023136"/>
    </source>
</evidence>
<evidence type="ECO:0000313" key="9">
    <source>
        <dbReference type="Proteomes" id="UP000318199"/>
    </source>
</evidence>
<dbReference type="RefSeq" id="WP_145896684.1">
    <property type="nucleotide sequence ID" value="NZ_VOBQ01000025.1"/>
</dbReference>
<feature type="domain" description="FecR protein" evidence="7">
    <location>
        <begin position="69"/>
        <end position="166"/>
    </location>
</feature>
<dbReference type="PROSITE" id="PS50005">
    <property type="entry name" value="TPR"/>
    <property type="match status" value="2"/>
</dbReference>
<evidence type="ECO:0000259" key="7">
    <source>
        <dbReference type="Pfam" id="PF04773"/>
    </source>
</evidence>
<protein>
    <submittedName>
        <fullName evidence="8">Tetratricopeptide repeat protein</fullName>
    </submittedName>
</protein>
<proteinExistence type="predicted"/>
<dbReference type="Proteomes" id="UP000318199">
    <property type="component" value="Unassembled WGS sequence"/>
</dbReference>
<name>A0A562ZFL1_9BURK</name>
<dbReference type="InterPro" id="IPR036942">
    <property type="entry name" value="Beta-barrel_TonB_sf"/>
</dbReference>
<evidence type="ECO:0000256" key="4">
    <source>
        <dbReference type="PROSITE-ProRule" id="PRU00339"/>
    </source>
</evidence>
<gene>
    <name evidence="8" type="ORF">FN976_26575</name>
</gene>
<dbReference type="SUPFAM" id="SSF56935">
    <property type="entry name" value="Porins"/>
    <property type="match status" value="1"/>
</dbReference>
<keyword evidence="2" id="KW-0472">Membrane</keyword>
<dbReference type="PANTHER" id="PTHR38731">
    <property type="entry name" value="LIPL45-RELATED LIPOPROTEIN-RELATED"/>
    <property type="match status" value="1"/>
</dbReference>
<feature type="signal peptide" evidence="5">
    <location>
        <begin position="1"/>
        <end position="29"/>
    </location>
</feature>
<sequence>MNTRSDVHRFALHCIAAASLAVASTGATAAVPAGAAAEIVNLQGAGEQKAAAAPDWRPARMAQPLANGDYVRTRDAARMAILFADETQIRLHANTVLQVKAVAAGAQASTTLSLEAGRAWAQTRRPPGVPLNFQTPAATAGIRGTDWDIQVDADGKTLLTVLSGEVTLSNPQGEVIVGRNEAAVAEVGKAPVKILLSQPRDRIQWVNALKAEPERFRGLEPALADLLARAERQLVDGESGQSIATLTSGLARFPGHPVLRAELARAQLLGDRLDESARTLGEPRADDPAPLWLSRGALARRQGDAPGTLRAYGRATELAPQDDRGWFGLGSAHTEREDSVPARASLLRALELNPQGPGYRGELGTLEAFRNDIPAAEQAFSEALAANPSDYVALTGQGLLRLKQGRPDAALDAFLRAGVMEPRYARAKTYTAVAYYQLGRHSDAVATLEQAALLDDKDPLPHLFLAQIHTDLFRAGDAVQASRAAVQRMPYLKSLNQLANDQQGRANFGASLAFFGMEDWALELAQQSYHPYWGGSHLFLADRYPGEFNKNSELFQGFLADPLAFGGSQRFSPLLQRPGHHGAVGITLDREHFRLAAPSVTFNGLVNTHVPIAYFVKAQTGVATRLPIDVGTFGVPAFYDSSGRADARIQVGTIGLGAQPTANLGLFFYANDIDLSLRGRNQVFFLDDAGAPTTLDNRVRQAALGASYRWSPTSQTWAKLGHSTDFNEVARYPTQFPVPPLVGVLGLASIPQKRFSDLQLRHTMDLDNGDRVWGTIEHVKERQFNQVAGAGPIFGEIEGVLVGDTLVFTGRNDVDRRYNGLTLAWQQAATSPLRFDGALAAHWIRHRVHGQNAAALINLEFLNRTLADRDDTERVVAPRVGLVWQPHSGLTVRAAYQHFLRPLATSTLASVDTAGLPVEDRYLEAGGQSKRGVVQAALALGDRTFALGRLEHTQVRNPTAVGVDLRTPSLLFLEEMRNAQLVNLSTLSLLEGDPIVQRGHVSAATFGLNHMFTKQWSGYARYAYHHSDSVTEDTLTNAEIPDRQFPWLPRHTAVVGGTWASAERIYFSARAVFRSRRFEDTANLTVRPSGWGVDLAGFWESADKHWVIGAGALNLFGNRSERQVRRYVIDARYRF</sequence>
<dbReference type="Pfam" id="PF13432">
    <property type="entry name" value="TPR_16"/>
    <property type="match status" value="2"/>
</dbReference>
<dbReference type="Gene3D" id="1.25.40.10">
    <property type="entry name" value="Tetratricopeptide repeat domain"/>
    <property type="match status" value="1"/>
</dbReference>
<feature type="domain" description="TonB-dependent receptor-like beta-barrel" evidence="6">
    <location>
        <begin position="661"/>
        <end position="906"/>
    </location>
</feature>
<dbReference type="InterPro" id="IPR019734">
    <property type="entry name" value="TPR_rpt"/>
</dbReference>
<evidence type="ECO:0000256" key="5">
    <source>
        <dbReference type="SAM" id="SignalP"/>
    </source>
</evidence>
<dbReference type="Pfam" id="PF04773">
    <property type="entry name" value="FecR"/>
    <property type="match status" value="1"/>
</dbReference>
<keyword evidence="4" id="KW-0802">TPR repeat</keyword>
<feature type="repeat" description="TPR" evidence="4">
    <location>
        <begin position="323"/>
        <end position="356"/>
    </location>
</feature>
<dbReference type="InterPro" id="IPR011990">
    <property type="entry name" value="TPR-like_helical_dom_sf"/>
</dbReference>
<dbReference type="SMART" id="SM00028">
    <property type="entry name" value="TPR"/>
    <property type="match status" value="5"/>
</dbReference>
<dbReference type="InterPro" id="IPR006860">
    <property type="entry name" value="FecR"/>
</dbReference>
<dbReference type="GO" id="GO:0009279">
    <property type="term" value="C:cell outer membrane"/>
    <property type="evidence" value="ECO:0007669"/>
    <property type="project" value="UniProtKB-SubCell"/>
</dbReference>
<evidence type="ECO:0000259" key="6">
    <source>
        <dbReference type="Pfam" id="PF00593"/>
    </source>
</evidence>
<keyword evidence="3" id="KW-0998">Cell outer membrane</keyword>
<dbReference type="SUPFAM" id="SSF48452">
    <property type="entry name" value="TPR-like"/>
    <property type="match status" value="1"/>
</dbReference>